<keyword evidence="1" id="KW-0547">Nucleotide-binding</keyword>
<dbReference type="Pfam" id="PF07724">
    <property type="entry name" value="AAA_2"/>
    <property type="match status" value="1"/>
</dbReference>
<dbReference type="PANTHER" id="PTHR11638">
    <property type="entry name" value="ATP-DEPENDENT CLP PROTEASE"/>
    <property type="match status" value="1"/>
</dbReference>
<dbReference type="InterPro" id="IPR003593">
    <property type="entry name" value="AAA+_ATPase"/>
</dbReference>
<comment type="caution">
    <text evidence="4">The sequence shown here is derived from an EMBL/GenBank/DDBJ whole genome shotgun (WGS) entry which is preliminary data.</text>
</comment>
<dbReference type="STRING" id="1537102.L1L8Y3"/>
<evidence type="ECO:0000256" key="2">
    <source>
        <dbReference type="ARBA" id="ARBA00022840"/>
    </source>
</evidence>
<reference evidence="4 5" key="1">
    <citation type="journal article" date="2012" name="BMC Genomics">
        <title>Comparative genomic analysis and phylogenetic position of Theileria equi.</title>
        <authorList>
            <person name="Kappmeyer L.S."/>
            <person name="Thiagarajan M."/>
            <person name="Herndon D.R."/>
            <person name="Ramsay J.D."/>
            <person name="Caler E."/>
            <person name="Djikeng A."/>
            <person name="Gillespie J.J."/>
            <person name="Lau A.O."/>
            <person name="Roalson E.H."/>
            <person name="Silva J.C."/>
            <person name="Silva M.G."/>
            <person name="Suarez C.E."/>
            <person name="Ueti M.W."/>
            <person name="Nene V.M."/>
            <person name="Mealey R.H."/>
            <person name="Knowles D.P."/>
            <person name="Brayton K.A."/>
        </authorList>
    </citation>
    <scope>NUCLEOTIDE SEQUENCE [LARGE SCALE GENOMIC DNA]</scope>
    <source>
        <strain evidence="4 5">WA</strain>
    </source>
</reference>
<dbReference type="Proteomes" id="UP000031512">
    <property type="component" value="Unassembled WGS sequence"/>
</dbReference>
<dbReference type="GO" id="GO:0034605">
    <property type="term" value="P:cellular response to heat"/>
    <property type="evidence" value="ECO:0007669"/>
    <property type="project" value="TreeGrafter"/>
</dbReference>
<dbReference type="InterPro" id="IPR027417">
    <property type="entry name" value="P-loop_NTPase"/>
</dbReference>
<dbReference type="eggNOG" id="KOG1051">
    <property type="taxonomic scope" value="Eukaryota"/>
</dbReference>
<name>L1L8Y3_THEEQ</name>
<evidence type="ECO:0000313" key="4">
    <source>
        <dbReference type="EMBL" id="EKX71966.1"/>
    </source>
</evidence>
<dbReference type="InterPro" id="IPR003959">
    <property type="entry name" value="ATPase_AAA_core"/>
</dbReference>
<dbReference type="GeneID" id="15842105"/>
<dbReference type="GO" id="GO:0005524">
    <property type="term" value="F:ATP binding"/>
    <property type="evidence" value="ECO:0007669"/>
    <property type="project" value="UniProtKB-KW"/>
</dbReference>
<protein>
    <submittedName>
        <fullName evidence="4">Clpb protein, putative</fullName>
    </submittedName>
</protein>
<dbReference type="RefSeq" id="XP_025033559.1">
    <property type="nucleotide sequence ID" value="NW_004675960.1"/>
</dbReference>
<evidence type="ECO:0000259" key="3">
    <source>
        <dbReference type="SMART" id="SM00382"/>
    </source>
</evidence>
<keyword evidence="5" id="KW-1185">Reference proteome</keyword>
<feature type="domain" description="AAA+ ATPase" evidence="3">
    <location>
        <begin position="299"/>
        <end position="441"/>
    </location>
</feature>
<keyword evidence="2" id="KW-0067">ATP-binding</keyword>
<dbReference type="Gene3D" id="3.40.50.300">
    <property type="entry name" value="P-loop containing nucleotide triphosphate hydrolases"/>
    <property type="match status" value="1"/>
</dbReference>
<dbReference type="PANTHER" id="PTHR11638:SF18">
    <property type="entry name" value="HEAT SHOCK PROTEIN 104"/>
    <property type="match status" value="1"/>
</dbReference>
<evidence type="ECO:0000256" key="1">
    <source>
        <dbReference type="ARBA" id="ARBA00022741"/>
    </source>
</evidence>
<dbReference type="InterPro" id="IPR050130">
    <property type="entry name" value="ClpA_ClpB"/>
</dbReference>
<dbReference type="CDD" id="cd19499">
    <property type="entry name" value="RecA-like_ClpB_Hsp104-like"/>
    <property type="match status" value="1"/>
</dbReference>
<dbReference type="GO" id="GO:0016887">
    <property type="term" value="F:ATP hydrolysis activity"/>
    <property type="evidence" value="ECO:0007669"/>
    <property type="project" value="InterPro"/>
</dbReference>
<dbReference type="SMART" id="SM00382">
    <property type="entry name" value="AAA"/>
    <property type="match status" value="1"/>
</dbReference>
<accession>L1L8Y3</accession>
<dbReference type="EMBL" id="ACOU01000009">
    <property type="protein sequence ID" value="EKX71966.1"/>
    <property type="molecule type" value="Genomic_DNA"/>
</dbReference>
<evidence type="ECO:0000313" key="5">
    <source>
        <dbReference type="Proteomes" id="UP000031512"/>
    </source>
</evidence>
<dbReference type="InterPro" id="IPR001270">
    <property type="entry name" value="ClpA/B"/>
</dbReference>
<dbReference type="GO" id="GO:0005737">
    <property type="term" value="C:cytoplasm"/>
    <property type="evidence" value="ECO:0007669"/>
    <property type="project" value="TreeGrafter"/>
</dbReference>
<dbReference type="SUPFAM" id="SSF52540">
    <property type="entry name" value="P-loop containing nucleoside triphosphate hydrolases"/>
    <property type="match status" value="1"/>
</dbReference>
<sequence>MLYCTNILKNFILHSLQNHPQKPSTTIYKNKYYHLYKKIKETKTQTNRNAYKHLTLNIFKLTQKTKPTKKKLTKLKTYLIDKNLTNLKKLIKILKKNYLLVLTSFKNILNLIKNNLTFTNKSLTTIENREDKNYVFLPLNHNYITTDKNSLKQIYSKHDLLVININLKINLFKSLILIKLNNKYNKHDDNTTTIIDNIIYIYNIINDITIKKIKKLETTLKDLNLNKKYTNALKTNVIETTTYKKIKNPQHLKIYKILLQEKNLNKYIFYNFLTKFIYGQNKNIKNIITTIKTKSVNKPLGSWLLCGSSGSGKTELAKILTAYLYRTETNLLRYDMSEFKEIHSISRLIGSPPGYIGHEDKDGIVEKIKQCPCSVILFDEIEKAHKNIFSLFLQILDEGILTNSKGETSNFNQTIILFTSNLGSDILKSFTGYSFISSVYRNSIISALNKFLKPEFLNRLNDVLIFNPVTLHSLYNLIEKQIFNFKNFDLSSKVKAFLSCLSYSPLKGSRFILNNIDKIIQTDSNVKVNLSRHNKKFTYIF</sequence>
<gene>
    <name evidence="4" type="ORF">BEWA_051160</name>
</gene>
<proteinExistence type="predicted"/>
<dbReference type="VEuPathDB" id="PiroplasmaDB:BEWA_051160"/>
<organism evidence="4 5">
    <name type="scientific">Theileria equi strain WA</name>
    <dbReference type="NCBI Taxonomy" id="1537102"/>
    <lineage>
        <taxon>Eukaryota</taxon>
        <taxon>Sar</taxon>
        <taxon>Alveolata</taxon>
        <taxon>Apicomplexa</taxon>
        <taxon>Aconoidasida</taxon>
        <taxon>Piroplasmida</taxon>
        <taxon>Theileriidae</taxon>
        <taxon>Theileria</taxon>
    </lineage>
</organism>
<dbReference type="PRINTS" id="PR00300">
    <property type="entry name" value="CLPPROTEASEA"/>
</dbReference>
<dbReference type="AlphaFoldDB" id="L1L8Y3"/>
<dbReference type="OrthoDB" id="367251at2759"/>